<accession>A0ACB8QW00</accession>
<evidence type="ECO:0000313" key="1">
    <source>
        <dbReference type="EMBL" id="KAI0035983.1"/>
    </source>
</evidence>
<reference evidence="1" key="2">
    <citation type="journal article" date="2022" name="New Phytol.">
        <title>Evolutionary transition to the ectomycorrhizal habit in the genomes of a hyperdiverse lineage of mushroom-forming fungi.</title>
        <authorList>
            <person name="Looney B."/>
            <person name="Miyauchi S."/>
            <person name="Morin E."/>
            <person name="Drula E."/>
            <person name="Courty P.E."/>
            <person name="Kohler A."/>
            <person name="Kuo A."/>
            <person name="LaButti K."/>
            <person name="Pangilinan J."/>
            <person name="Lipzen A."/>
            <person name="Riley R."/>
            <person name="Andreopoulos W."/>
            <person name="He G."/>
            <person name="Johnson J."/>
            <person name="Nolan M."/>
            <person name="Tritt A."/>
            <person name="Barry K.W."/>
            <person name="Grigoriev I.V."/>
            <person name="Nagy L.G."/>
            <person name="Hibbett D."/>
            <person name="Henrissat B."/>
            <person name="Matheny P.B."/>
            <person name="Labbe J."/>
            <person name="Martin F.M."/>
        </authorList>
    </citation>
    <scope>NUCLEOTIDE SEQUENCE</scope>
    <source>
        <strain evidence="1">EC-137</strain>
    </source>
</reference>
<dbReference type="EMBL" id="MU273477">
    <property type="protein sequence ID" value="KAI0035983.1"/>
    <property type="molecule type" value="Genomic_DNA"/>
</dbReference>
<organism evidence="1 2">
    <name type="scientific">Vararia minispora EC-137</name>
    <dbReference type="NCBI Taxonomy" id="1314806"/>
    <lineage>
        <taxon>Eukaryota</taxon>
        <taxon>Fungi</taxon>
        <taxon>Dikarya</taxon>
        <taxon>Basidiomycota</taxon>
        <taxon>Agaricomycotina</taxon>
        <taxon>Agaricomycetes</taxon>
        <taxon>Russulales</taxon>
        <taxon>Lachnocladiaceae</taxon>
        <taxon>Vararia</taxon>
    </lineage>
</organism>
<protein>
    <submittedName>
        <fullName evidence="1">Uncharacterized protein</fullName>
    </submittedName>
</protein>
<reference evidence="1" key="1">
    <citation type="submission" date="2021-02" db="EMBL/GenBank/DDBJ databases">
        <authorList>
            <consortium name="DOE Joint Genome Institute"/>
            <person name="Ahrendt S."/>
            <person name="Looney B.P."/>
            <person name="Miyauchi S."/>
            <person name="Morin E."/>
            <person name="Drula E."/>
            <person name="Courty P.E."/>
            <person name="Chicoki N."/>
            <person name="Fauchery L."/>
            <person name="Kohler A."/>
            <person name="Kuo A."/>
            <person name="Labutti K."/>
            <person name="Pangilinan J."/>
            <person name="Lipzen A."/>
            <person name="Riley R."/>
            <person name="Andreopoulos W."/>
            <person name="He G."/>
            <person name="Johnson J."/>
            <person name="Barry K.W."/>
            <person name="Grigoriev I.V."/>
            <person name="Nagy L."/>
            <person name="Hibbett D."/>
            <person name="Henrissat B."/>
            <person name="Matheny P.B."/>
            <person name="Labbe J."/>
            <person name="Martin F."/>
        </authorList>
    </citation>
    <scope>NUCLEOTIDE SEQUENCE</scope>
    <source>
        <strain evidence="1">EC-137</strain>
    </source>
</reference>
<gene>
    <name evidence="1" type="ORF">K488DRAFT_82594</name>
</gene>
<evidence type="ECO:0000313" key="2">
    <source>
        <dbReference type="Proteomes" id="UP000814128"/>
    </source>
</evidence>
<name>A0ACB8QW00_9AGAM</name>
<sequence>MSYDMGEVKRELQRLRDELDPKEDYLSIVAAEKKMEERAKERKMELEEAYNNLKALSRIRDAARASAKRPPTVPSAEGHAENLHRLDAAQIALQKAVSDTQSTLTSREDRLAKLKEEARELELADPAGEAELTGTILRLQLIKSLGFSPTVDSKGRLEKVLVRGTSGEIYIAKQERGERDVEFSERLWTLASK</sequence>
<keyword evidence="2" id="KW-1185">Reference proteome</keyword>
<comment type="caution">
    <text evidence="1">The sequence shown here is derived from an EMBL/GenBank/DDBJ whole genome shotgun (WGS) entry which is preliminary data.</text>
</comment>
<proteinExistence type="predicted"/>
<dbReference type="Proteomes" id="UP000814128">
    <property type="component" value="Unassembled WGS sequence"/>
</dbReference>